<organism evidence="6 7">
    <name type="scientific">Halomonas campaniensis</name>
    <dbReference type="NCBI Taxonomy" id="213554"/>
    <lineage>
        <taxon>Bacteria</taxon>
        <taxon>Pseudomonadati</taxon>
        <taxon>Pseudomonadota</taxon>
        <taxon>Gammaproteobacteria</taxon>
        <taxon>Oceanospirillales</taxon>
        <taxon>Halomonadaceae</taxon>
        <taxon>Halomonas</taxon>
    </lineage>
</organism>
<evidence type="ECO:0000256" key="2">
    <source>
        <dbReference type="ARBA" id="ARBA00022630"/>
    </source>
</evidence>
<dbReference type="GO" id="GO:0003955">
    <property type="term" value="F:NAD(P)H dehydrogenase (quinone) activity"/>
    <property type="evidence" value="ECO:0007669"/>
    <property type="project" value="TreeGrafter"/>
</dbReference>
<accession>A0A7W5K6M1</accession>
<dbReference type="Proteomes" id="UP000553442">
    <property type="component" value="Unassembled WGS sequence"/>
</dbReference>
<dbReference type="PRINTS" id="PR00368">
    <property type="entry name" value="FADPNR"/>
</dbReference>
<evidence type="ECO:0000256" key="3">
    <source>
        <dbReference type="ARBA" id="ARBA00022827"/>
    </source>
</evidence>
<evidence type="ECO:0000256" key="1">
    <source>
        <dbReference type="ARBA" id="ARBA00001974"/>
    </source>
</evidence>
<dbReference type="InterPro" id="IPR023753">
    <property type="entry name" value="FAD/NAD-binding_dom"/>
</dbReference>
<dbReference type="GO" id="GO:0019646">
    <property type="term" value="P:aerobic electron transport chain"/>
    <property type="evidence" value="ECO:0007669"/>
    <property type="project" value="TreeGrafter"/>
</dbReference>
<name>A0A7W5K6M1_9GAMM</name>
<evidence type="ECO:0000256" key="4">
    <source>
        <dbReference type="ARBA" id="ARBA00023002"/>
    </source>
</evidence>
<evidence type="ECO:0000259" key="5">
    <source>
        <dbReference type="Pfam" id="PF07992"/>
    </source>
</evidence>
<keyword evidence="3" id="KW-0274">FAD</keyword>
<dbReference type="EMBL" id="JACHZF010000030">
    <property type="protein sequence ID" value="MBB3332387.1"/>
    <property type="molecule type" value="Genomic_DNA"/>
</dbReference>
<comment type="cofactor">
    <cofactor evidence="1">
        <name>FAD</name>
        <dbReference type="ChEBI" id="CHEBI:57692"/>
    </cofactor>
</comment>
<comment type="caution">
    <text evidence="6">The sequence shown here is derived from an EMBL/GenBank/DDBJ whole genome shotgun (WGS) entry which is preliminary data.</text>
</comment>
<keyword evidence="4" id="KW-0560">Oxidoreductase</keyword>
<dbReference type="InterPro" id="IPR036188">
    <property type="entry name" value="FAD/NAD-bd_sf"/>
</dbReference>
<dbReference type="RefSeq" id="WP_183333877.1">
    <property type="nucleotide sequence ID" value="NZ_JACHZF010000030.1"/>
</dbReference>
<evidence type="ECO:0000313" key="7">
    <source>
        <dbReference type="Proteomes" id="UP000553442"/>
    </source>
</evidence>
<dbReference type="PANTHER" id="PTHR42913">
    <property type="entry name" value="APOPTOSIS-INDUCING FACTOR 1"/>
    <property type="match status" value="1"/>
</dbReference>
<dbReference type="Pfam" id="PF07992">
    <property type="entry name" value="Pyr_redox_2"/>
    <property type="match status" value="1"/>
</dbReference>
<proteinExistence type="predicted"/>
<dbReference type="AlphaFoldDB" id="A0A7W5K6M1"/>
<gene>
    <name evidence="6" type="ORF">BDK63_003281</name>
</gene>
<dbReference type="SUPFAM" id="SSF51905">
    <property type="entry name" value="FAD/NAD(P)-binding domain"/>
    <property type="match status" value="1"/>
</dbReference>
<evidence type="ECO:0000313" key="6">
    <source>
        <dbReference type="EMBL" id="MBB3332387.1"/>
    </source>
</evidence>
<dbReference type="PANTHER" id="PTHR42913:SF9">
    <property type="entry name" value="SLR1591 PROTEIN"/>
    <property type="match status" value="1"/>
</dbReference>
<dbReference type="InterPro" id="IPR051169">
    <property type="entry name" value="NADH-Q_oxidoreductase"/>
</dbReference>
<protein>
    <submittedName>
        <fullName evidence="6">NADH dehydrogenase FAD-containing subunit</fullName>
    </submittedName>
</protein>
<feature type="domain" description="FAD/NAD(P)-binding" evidence="5">
    <location>
        <begin position="15"/>
        <end position="314"/>
    </location>
</feature>
<keyword evidence="7" id="KW-1185">Reference proteome</keyword>
<keyword evidence="2" id="KW-0285">Flavoprotein</keyword>
<sequence length="384" mass="41436">MPLAPDIPHSSRPRLLLVGAGHAHLHLIRHRQRFGDAEVCLVDPGSFWYSAMAGGVLSGRLPASADRLDPARLARRHGVTPIRGRLASLDLPGKQALLEDGRRLPFTLLSLNVGSRTPPPVARQPGPAVWTVKPLPCLVALHHRLTRDFRAGQCPSLVVVGGGASGIEVASNLHALARRHRVACTITLVTRGTGLIPDAPAGARRFLARLMARRGIRVITGAEVTGTLGRGVMLRTDETRSGEDSLSLVEADHVVHAGGLVPPAVLGRLGLPLFPDRGLAVSATLQSLGHPDIFAAGDCAAMRDHRLPRLGVYGVRQAPVLLDNLVARLAGRELRHFEPQPRALAILDLGEGLGLAIRGRHWWAGRSALLWKGWLDRRFMARYR</sequence>
<reference evidence="6 7" key="1">
    <citation type="submission" date="2020-08" db="EMBL/GenBank/DDBJ databases">
        <title>Genomic Encyclopedia of Archaeal and Bacterial Type Strains, Phase II (KMG-II): from individual species to whole genera.</title>
        <authorList>
            <person name="Goeker M."/>
        </authorList>
    </citation>
    <scope>NUCLEOTIDE SEQUENCE [LARGE SCALE GENOMIC DNA]</scope>
    <source>
        <strain evidence="6 7">5AG</strain>
    </source>
</reference>
<dbReference type="Gene3D" id="3.50.50.100">
    <property type="match status" value="1"/>
</dbReference>